<feature type="compositionally biased region" description="Polar residues" evidence="1">
    <location>
        <begin position="10"/>
        <end position="28"/>
    </location>
</feature>
<evidence type="ECO:0000313" key="3">
    <source>
        <dbReference type="Proteomes" id="UP000237105"/>
    </source>
</evidence>
<accession>A0A2P5E169</accession>
<dbReference type="OrthoDB" id="10500057at2759"/>
<protein>
    <submittedName>
        <fullName evidence="2">Uncharacterized protein</fullName>
    </submittedName>
</protein>
<reference evidence="3" key="1">
    <citation type="submission" date="2016-06" db="EMBL/GenBank/DDBJ databases">
        <title>Parallel loss of symbiosis genes in relatives of nitrogen-fixing non-legume Parasponia.</title>
        <authorList>
            <person name="Van Velzen R."/>
            <person name="Holmer R."/>
            <person name="Bu F."/>
            <person name="Rutten L."/>
            <person name="Van Zeijl A."/>
            <person name="Liu W."/>
            <person name="Santuari L."/>
            <person name="Cao Q."/>
            <person name="Sharma T."/>
            <person name="Shen D."/>
            <person name="Roswanjaya Y."/>
            <person name="Wardhani T."/>
            <person name="Kalhor M.S."/>
            <person name="Jansen J."/>
            <person name="Van den Hoogen J."/>
            <person name="Gungor B."/>
            <person name="Hartog M."/>
            <person name="Hontelez J."/>
            <person name="Verver J."/>
            <person name="Yang W.-C."/>
            <person name="Schijlen E."/>
            <person name="Repin R."/>
            <person name="Schilthuizen M."/>
            <person name="Schranz E."/>
            <person name="Heidstra R."/>
            <person name="Miyata K."/>
            <person name="Fedorova E."/>
            <person name="Kohlen W."/>
            <person name="Bisseling T."/>
            <person name="Smit S."/>
            <person name="Geurts R."/>
        </authorList>
    </citation>
    <scope>NUCLEOTIDE SEQUENCE [LARGE SCALE GENOMIC DNA]</scope>
    <source>
        <strain evidence="3">cv. WU1-14</strain>
    </source>
</reference>
<evidence type="ECO:0000256" key="1">
    <source>
        <dbReference type="SAM" id="MobiDB-lite"/>
    </source>
</evidence>
<dbReference type="AlphaFoldDB" id="A0A2P5E169"/>
<sequence length="86" mass="9201">MVMLRENALTEAQIQTQAQSESPSTDQVRYTEPVVSPATVDECAIIAQALGQCSRWEKGVGSMLRLKAVEGPKAVSSGGPSVIQRQ</sequence>
<dbReference type="EMBL" id="JXTB01000005">
    <property type="protein sequence ID" value="PON79295.1"/>
    <property type="molecule type" value="Genomic_DNA"/>
</dbReference>
<comment type="caution">
    <text evidence="2">The sequence shown here is derived from an EMBL/GenBank/DDBJ whole genome shotgun (WGS) entry which is preliminary data.</text>
</comment>
<proteinExistence type="predicted"/>
<keyword evidence="3" id="KW-1185">Reference proteome</keyword>
<gene>
    <name evidence="2" type="ORF">PanWU01x14_014110</name>
</gene>
<dbReference type="Proteomes" id="UP000237105">
    <property type="component" value="Unassembled WGS sequence"/>
</dbReference>
<organism evidence="2 3">
    <name type="scientific">Parasponia andersonii</name>
    <name type="common">Sponia andersonii</name>
    <dbReference type="NCBI Taxonomy" id="3476"/>
    <lineage>
        <taxon>Eukaryota</taxon>
        <taxon>Viridiplantae</taxon>
        <taxon>Streptophyta</taxon>
        <taxon>Embryophyta</taxon>
        <taxon>Tracheophyta</taxon>
        <taxon>Spermatophyta</taxon>
        <taxon>Magnoliopsida</taxon>
        <taxon>eudicotyledons</taxon>
        <taxon>Gunneridae</taxon>
        <taxon>Pentapetalae</taxon>
        <taxon>rosids</taxon>
        <taxon>fabids</taxon>
        <taxon>Rosales</taxon>
        <taxon>Cannabaceae</taxon>
        <taxon>Parasponia</taxon>
    </lineage>
</organism>
<evidence type="ECO:0000313" key="2">
    <source>
        <dbReference type="EMBL" id="PON79295.1"/>
    </source>
</evidence>
<name>A0A2P5E169_PARAD</name>
<feature type="region of interest" description="Disordered" evidence="1">
    <location>
        <begin position="9"/>
        <end position="28"/>
    </location>
</feature>